<reference evidence="1" key="1">
    <citation type="submission" date="2020-09" db="EMBL/GenBank/DDBJ databases">
        <title>A novel bacterium of genus Hazenella, isolated from South China Sea.</title>
        <authorList>
            <person name="Huang H."/>
            <person name="Mo K."/>
            <person name="Hu Y."/>
        </authorList>
    </citation>
    <scope>NUCLEOTIDE SEQUENCE</scope>
    <source>
        <strain evidence="1">IB182357</strain>
    </source>
</reference>
<proteinExistence type="predicted"/>
<comment type="caution">
    <text evidence="1">The sequence shown here is derived from an EMBL/GenBank/DDBJ whole genome shotgun (WGS) entry which is preliminary data.</text>
</comment>
<name>A0A926RXI8_9BACL</name>
<organism evidence="1 2">
    <name type="scientific">Polycladospora coralii</name>
    <dbReference type="NCBI Taxonomy" id="2771432"/>
    <lineage>
        <taxon>Bacteria</taxon>
        <taxon>Bacillati</taxon>
        <taxon>Bacillota</taxon>
        <taxon>Bacilli</taxon>
        <taxon>Bacillales</taxon>
        <taxon>Thermoactinomycetaceae</taxon>
        <taxon>Polycladospora</taxon>
    </lineage>
</organism>
<evidence type="ECO:0000313" key="2">
    <source>
        <dbReference type="Proteomes" id="UP000661691"/>
    </source>
</evidence>
<accession>A0A926RXI8</accession>
<keyword evidence="2" id="KW-1185">Reference proteome</keyword>
<sequence>MMNQYDLFQVGPIGPLSPVVPYFGPYGSFGVVVNPLGPIQLAPSFSFNFTDRLNWIAPPTHWRYYEPYDPLDF</sequence>
<dbReference type="RefSeq" id="WP_191140481.1">
    <property type="nucleotide sequence ID" value="NZ_JACXAG020000006.1"/>
</dbReference>
<dbReference type="Proteomes" id="UP000661691">
    <property type="component" value="Unassembled WGS sequence"/>
</dbReference>
<dbReference type="AlphaFoldDB" id="A0A926RXI8"/>
<gene>
    <name evidence="1" type="ORF">IC620_09335</name>
</gene>
<evidence type="ECO:0000313" key="1">
    <source>
        <dbReference type="EMBL" id="MBD1372556.1"/>
    </source>
</evidence>
<protein>
    <submittedName>
        <fullName evidence="1">Uncharacterized protein</fullName>
    </submittedName>
</protein>
<dbReference type="EMBL" id="JACXAH010000011">
    <property type="protein sequence ID" value="MBD1372556.1"/>
    <property type="molecule type" value="Genomic_DNA"/>
</dbReference>